<feature type="transmembrane region" description="Helical" evidence="1">
    <location>
        <begin position="109"/>
        <end position="129"/>
    </location>
</feature>
<evidence type="ECO:0000313" key="2">
    <source>
        <dbReference type="EMBL" id="QPJ61368.1"/>
    </source>
</evidence>
<dbReference type="KEGG" id="nli:G3M70_05485"/>
<evidence type="ECO:0000313" key="3">
    <source>
        <dbReference type="Proteomes" id="UP000594688"/>
    </source>
</evidence>
<protein>
    <submittedName>
        <fullName evidence="2">DUF1761 domain-containing protein</fullName>
    </submittedName>
</protein>
<sequence>MEFNFLAIGIAIVADMMLGALWYSPVLFGKMWMKAVGIEKSEDLGDSAKPAYAASGVCAVAMALFLSWLLGALNIQSTGEAIQVVLVLWLGVIAPVVAVPYFWEDRSKIPFGIYSGYKLVAICITAVILTNV</sequence>
<gene>
    <name evidence="2" type="ORF">G3M70_05485</name>
</gene>
<feature type="transmembrane region" description="Helical" evidence="1">
    <location>
        <begin position="84"/>
        <end position="103"/>
    </location>
</feature>
<organism evidence="2 3">
    <name type="scientific">Candidatus Nitronauta litoralis</name>
    <dbReference type="NCBI Taxonomy" id="2705533"/>
    <lineage>
        <taxon>Bacteria</taxon>
        <taxon>Pseudomonadati</taxon>
        <taxon>Nitrospinota/Tectimicrobiota group</taxon>
        <taxon>Nitrospinota</taxon>
        <taxon>Nitrospinia</taxon>
        <taxon>Nitrospinales</taxon>
        <taxon>Nitrospinaceae</taxon>
        <taxon>Candidatus Nitronauta</taxon>
    </lineage>
</organism>
<feature type="transmembrane region" description="Helical" evidence="1">
    <location>
        <begin position="51"/>
        <end position="72"/>
    </location>
</feature>
<dbReference type="Proteomes" id="UP000594688">
    <property type="component" value="Chromosome"/>
</dbReference>
<keyword evidence="1" id="KW-1133">Transmembrane helix</keyword>
<keyword evidence="1" id="KW-0812">Transmembrane</keyword>
<dbReference type="AlphaFoldDB" id="A0A7T0FZZ3"/>
<keyword evidence="1" id="KW-0472">Membrane</keyword>
<proteinExistence type="predicted"/>
<name>A0A7T0FZZ3_9BACT</name>
<dbReference type="Pfam" id="PF08570">
    <property type="entry name" value="DUF1761"/>
    <property type="match status" value="1"/>
</dbReference>
<reference evidence="2 3" key="1">
    <citation type="submission" date="2020-02" db="EMBL/GenBank/DDBJ databases">
        <title>Genomic and physiological characterization of two novel Nitrospinaceae genera.</title>
        <authorList>
            <person name="Mueller A.J."/>
            <person name="Jung M.-Y."/>
            <person name="Strachan C.R."/>
            <person name="Herbold C.W."/>
            <person name="Kirkegaard R.H."/>
            <person name="Daims H."/>
        </authorList>
    </citation>
    <scope>NUCLEOTIDE SEQUENCE [LARGE SCALE GENOMIC DNA]</scope>
    <source>
        <strain evidence="2">EB</strain>
    </source>
</reference>
<dbReference type="InterPro" id="IPR013879">
    <property type="entry name" value="DUF1761"/>
</dbReference>
<evidence type="ECO:0000256" key="1">
    <source>
        <dbReference type="SAM" id="Phobius"/>
    </source>
</evidence>
<accession>A0A7T0FZZ3</accession>
<dbReference type="EMBL" id="CP048685">
    <property type="protein sequence ID" value="QPJ61368.1"/>
    <property type="molecule type" value="Genomic_DNA"/>
</dbReference>
<feature type="transmembrane region" description="Helical" evidence="1">
    <location>
        <begin position="5"/>
        <end position="23"/>
    </location>
</feature>